<feature type="non-terminal residue" evidence="1">
    <location>
        <position position="1"/>
    </location>
</feature>
<dbReference type="Proteomes" id="UP000297245">
    <property type="component" value="Unassembled WGS sequence"/>
</dbReference>
<evidence type="ECO:0000313" key="2">
    <source>
        <dbReference type="Proteomes" id="UP000297245"/>
    </source>
</evidence>
<gene>
    <name evidence="1" type="ORF">K435DRAFT_773203</name>
</gene>
<proteinExistence type="predicted"/>
<sequence length="123" mass="13555">WAERSCVAGATCDGVNNVWVVAQCNNDAIPGQVRLPNMSTNMYASMTGGCTSSEGCTITQQNYIDFLYGSLSAINTNVWPNSVDQVINWWDAITSWTQTGDSIPYANFNDWLHFVFDANSNGR</sequence>
<organism evidence="1 2">
    <name type="scientific">Dendrothele bispora (strain CBS 962.96)</name>
    <dbReference type="NCBI Taxonomy" id="1314807"/>
    <lineage>
        <taxon>Eukaryota</taxon>
        <taxon>Fungi</taxon>
        <taxon>Dikarya</taxon>
        <taxon>Basidiomycota</taxon>
        <taxon>Agaricomycotina</taxon>
        <taxon>Agaricomycetes</taxon>
        <taxon>Agaricomycetidae</taxon>
        <taxon>Agaricales</taxon>
        <taxon>Agaricales incertae sedis</taxon>
        <taxon>Dendrothele</taxon>
    </lineage>
</organism>
<dbReference type="OrthoDB" id="2734890at2759"/>
<protein>
    <submittedName>
        <fullName evidence="1">Uncharacterized protein</fullName>
    </submittedName>
</protein>
<accession>A0A4S8MTJ8</accession>
<dbReference type="EMBL" id="ML179042">
    <property type="protein sequence ID" value="THV06508.1"/>
    <property type="molecule type" value="Genomic_DNA"/>
</dbReference>
<dbReference type="AlphaFoldDB" id="A0A4S8MTJ8"/>
<name>A0A4S8MTJ8_DENBC</name>
<keyword evidence="2" id="KW-1185">Reference proteome</keyword>
<evidence type="ECO:0000313" key="1">
    <source>
        <dbReference type="EMBL" id="THV06508.1"/>
    </source>
</evidence>
<reference evidence="1 2" key="1">
    <citation type="journal article" date="2019" name="Nat. Ecol. Evol.">
        <title>Megaphylogeny resolves global patterns of mushroom evolution.</title>
        <authorList>
            <person name="Varga T."/>
            <person name="Krizsan K."/>
            <person name="Foldi C."/>
            <person name="Dima B."/>
            <person name="Sanchez-Garcia M."/>
            <person name="Sanchez-Ramirez S."/>
            <person name="Szollosi G.J."/>
            <person name="Szarkandi J.G."/>
            <person name="Papp V."/>
            <person name="Albert L."/>
            <person name="Andreopoulos W."/>
            <person name="Angelini C."/>
            <person name="Antonin V."/>
            <person name="Barry K.W."/>
            <person name="Bougher N.L."/>
            <person name="Buchanan P."/>
            <person name="Buyck B."/>
            <person name="Bense V."/>
            <person name="Catcheside P."/>
            <person name="Chovatia M."/>
            <person name="Cooper J."/>
            <person name="Damon W."/>
            <person name="Desjardin D."/>
            <person name="Finy P."/>
            <person name="Geml J."/>
            <person name="Haridas S."/>
            <person name="Hughes K."/>
            <person name="Justo A."/>
            <person name="Karasinski D."/>
            <person name="Kautmanova I."/>
            <person name="Kiss B."/>
            <person name="Kocsube S."/>
            <person name="Kotiranta H."/>
            <person name="LaButti K.M."/>
            <person name="Lechner B.E."/>
            <person name="Liimatainen K."/>
            <person name="Lipzen A."/>
            <person name="Lukacs Z."/>
            <person name="Mihaltcheva S."/>
            <person name="Morgado L.N."/>
            <person name="Niskanen T."/>
            <person name="Noordeloos M.E."/>
            <person name="Ohm R.A."/>
            <person name="Ortiz-Santana B."/>
            <person name="Ovrebo C."/>
            <person name="Racz N."/>
            <person name="Riley R."/>
            <person name="Savchenko A."/>
            <person name="Shiryaev A."/>
            <person name="Soop K."/>
            <person name="Spirin V."/>
            <person name="Szebenyi C."/>
            <person name="Tomsovsky M."/>
            <person name="Tulloss R.E."/>
            <person name="Uehling J."/>
            <person name="Grigoriev I.V."/>
            <person name="Vagvolgyi C."/>
            <person name="Papp T."/>
            <person name="Martin F.M."/>
            <person name="Miettinen O."/>
            <person name="Hibbett D.S."/>
            <person name="Nagy L.G."/>
        </authorList>
    </citation>
    <scope>NUCLEOTIDE SEQUENCE [LARGE SCALE GENOMIC DNA]</scope>
    <source>
        <strain evidence="1 2">CBS 962.96</strain>
    </source>
</reference>